<dbReference type="AlphaFoldDB" id="A0AAJ0CG68"/>
<name>A0AAJ0CG68_9HYPO</name>
<sequence length="258" mass="29886">MVFINLAFTAATYMLYLAAPLFVLYISYSLVSHPLRRYPGPFLAKITDAYSGYFAYKKELHLVAYEHMRRYGNVYRLGPDKLIFNSSVAVQDIYLNPRVAKGESYNHGMFAAKNRNLIMTTDRDDHRKKMKVIGAVLNERSMRIFQPKMISRINEFLQQILNSTSQSSTSINVLDISTYLATDVAGDLAFGHPLNTQTDETNRYFPATLQNWSWRINVMMQFPPLRIYNLIMMTLRYKETMKLGTAIKDIIRTREAMD</sequence>
<dbReference type="Proteomes" id="UP001251528">
    <property type="component" value="Unassembled WGS sequence"/>
</dbReference>
<dbReference type="InterPro" id="IPR001128">
    <property type="entry name" value="Cyt_P450"/>
</dbReference>
<keyword evidence="4" id="KW-0812">Transmembrane</keyword>
<evidence type="ECO:0000256" key="2">
    <source>
        <dbReference type="ARBA" id="ARBA00022723"/>
    </source>
</evidence>
<gene>
    <name evidence="5" type="ORF">QQS21_011025</name>
</gene>
<keyword evidence="3" id="KW-0408">Iron</keyword>
<keyword evidence="1" id="KW-0349">Heme</keyword>
<proteinExistence type="predicted"/>
<keyword evidence="4" id="KW-0472">Membrane</keyword>
<organism evidence="5 6">
    <name type="scientific">Conoideocrella luteorostrata</name>
    <dbReference type="NCBI Taxonomy" id="1105319"/>
    <lineage>
        <taxon>Eukaryota</taxon>
        <taxon>Fungi</taxon>
        <taxon>Dikarya</taxon>
        <taxon>Ascomycota</taxon>
        <taxon>Pezizomycotina</taxon>
        <taxon>Sordariomycetes</taxon>
        <taxon>Hypocreomycetidae</taxon>
        <taxon>Hypocreales</taxon>
        <taxon>Clavicipitaceae</taxon>
        <taxon>Conoideocrella</taxon>
    </lineage>
</organism>
<comment type="caution">
    <text evidence="5">The sequence shown here is derived from an EMBL/GenBank/DDBJ whole genome shotgun (WGS) entry which is preliminary data.</text>
</comment>
<dbReference type="InterPro" id="IPR036396">
    <property type="entry name" value="Cyt_P450_sf"/>
</dbReference>
<dbReference type="InterPro" id="IPR050121">
    <property type="entry name" value="Cytochrome_P450_monoxygenase"/>
</dbReference>
<evidence type="ECO:0000313" key="6">
    <source>
        <dbReference type="Proteomes" id="UP001251528"/>
    </source>
</evidence>
<evidence type="ECO:0000313" key="5">
    <source>
        <dbReference type="EMBL" id="KAK2591273.1"/>
    </source>
</evidence>
<evidence type="ECO:0000256" key="1">
    <source>
        <dbReference type="ARBA" id="ARBA00022617"/>
    </source>
</evidence>
<dbReference type="EMBL" id="JASWJB010000348">
    <property type="protein sequence ID" value="KAK2591273.1"/>
    <property type="molecule type" value="Genomic_DNA"/>
</dbReference>
<feature type="transmembrane region" description="Helical" evidence="4">
    <location>
        <begin position="6"/>
        <end position="28"/>
    </location>
</feature>
<keyword evidence="6" id="KW-1185">Reference proteome</keyword>
<feature type="non-terminal residue" evidence="5">
    <location>
        <position position="258"/>
    </location>
</feature>
<keyword evidence="2" id="KW-0479">Metal-binding</keyword>
<dbReference type="Gene3D" id="1.10.630.10">
    <property type="entry name" value="Cytochrome P450"/>
    <property type="match status" value="1"/>
</dbReference>
<evidence type="ECO:0000256" key="4">
    <source>
        <dbReference type="SAM" id="Phobius"/>
    </source>
</evidence>
<dbReference type="Pfam" id="PF00067">
    <property type="entry name" value="p450"/>
    <property type="match status" value="1"/>
</dbReference>
<evidence type="ECO:0008006" key="7">
    <source>
        <dbReference type="Google" id="ProtNLM"/>
    </source>
</evidence>
<dbReference type="GO" id="GO:0016705">
    <property type="term" value="F:oxidoreductase activity, acting on paired donors, with incorporation or reduction of molecular oxygen"/>
    <property type="evidence" value="ECO:0007669"/>
    <property type="project" value="InterPro"/>
</dbReference>
<dbReference type="GO" id="GO:0020037">
    <property type="term" value="F:heme binding"/>
    <property type="evidence" value="ECO:0007669"/>
    <property type="project" value="InterPro"/>
</dbReference>
<reference evidence="5" key="1">
    <citation type="submission" date="2023-06" db="EMBL/GenBank/DDBJ databases">
        <title>Conoideocrella luteorostrata (Hypocreales: Clavicipitaceae), a potential biocontrol fungus for elongate hemlock scale in United States Christmas tree production areas.</title>
        <authorList>
            <person name="Barrett H."/>
            <person name="Lovett B."/>
            <person name="Macias A.M."/>
            <person name="Stajich J.E."/>
            <person name="Kasson M.T."/>
        </authorList>
    </citation>
    <scope>NUCLEOTIDE SEQUENCE</scope>
    <source>
        <strain evidence="5">ARSEF 14590</strain>
    </source>
</reference>
<dbReference type="GO" id="GO:0005506">
    <property type="term" value="F:iron ion binding"/>
    <property type="evidence" value="ECO:0007669"/>
    <property type="project" value="InterPro"/>
</dbReference>
<keyword evidence="4" id="KW-1133">Transmembrane helix</keyword>
<protein>
    <recommendedName>
        <fullName evidence="7">Cytochrome P450</fullName>
    </recommendedName>
</protein>
<accession>A0AAJ0CG68</accession>
<dbReference type="GO" id="GO:0004497">
    <property type="term" value="F:monooxygenase activity"/>
    <property type="evidence" value="ECO:0007669"/>
    <property type="project" value="InterPro"/>
</dbReference>
<dbReference type="SUPFAM" id="SSF48264">
    <property type="entry name" value="Cytochrome P450"/>
    <property type="match status" value="1"/>
</dbReference>
<dbReference type="PANTHER" id="PTHR24305:SF226">
    <property type="entry name" value="CYTOCHROME P450 MONOOXYGENASE"/>
    <property type="match status" value="1"/>
</dbReference>
<evidence type="ECO:0000256" key="3">
    <source>
        <dbReference type="ARBA" id="ARBA00023004"/>
    </source>
</evidence>
<dbReference type="PANTHER" id="PTHR24305">
    <property type="entry name" value="CYTOCHROME P450"/>
    <property type="match status" value="1"/>
</dbReference>